<dbReference type="PANTHER" id="PTHR47055">
    <property type="entry name" value="DDE_TNP_1_7 DOMAIN-CONTAINING PROTEIN"/>
    <property type="match status" value="1"/>
</dbReference>
<dbReference type="GO" id="GO:0043565">
    <property type="term" value="F:sequence-specific DNA binding"/>
    <property type="evidence" value="ECO:0007669"/>
    <property type="project" value="TreeGrafter"/>
</dbReference>
<comment type="caution">
    <text evidence="2">The sequence shown here is derived from an EMBL/GenBank/DDBJ whole genome shotgun (WGS) entry which is preliminary data.</text>
</comment>
<dbReference type="PANTHER" id="PTHR47055:SF3">
    <property type="entry name" value="PHORBOL-ESTER_DAG-TYPE DOMAIN-CONTAINING PROTEIN"/>
    <property type="match status" value="1"/>
</dbReference>
<dbReference type="AlphaFoldDB" id="A0AAU9UGE3"/>
<reference evidence="2" key="1">
    <citation type="submission" date="2022-03" db="EMBL/GenBank/DDBJ databases">
        <authorList>
            <person name="Tunstrom K."/>
        </authorList>
    </citation>
    <scope>NUCLEOTIDE SEQUENCE</scope>
</reference>
<protein>
    <recommendedName>
        <fullName evidence="1">PiggyBac transposable element-derived protein domain-containing protein</fullName>
    </recommendedName>
</protein>
<name>A0AAU9UGE3_EUPED</name>
<dbReference type="Pfam" id="PF13843">
    <property type="entry name" value="DDE_Tnp_1_7"/>
    <property type="match status" value="1"/>
</dbReference>
<organism evidence="2 3">
    <name type="scientific">Euphydryas editha</name>
    <name type="common">Edith's checkerspot</name>
    <dbReference type="NCBI Taxonomy" id="104508"/>
    <lineage>
        <taxon>Eukaryota</taxon>
        <taxon>Metazoa</taxon>
        <taxon>Ecdysozoa</taxon>
        <taxon>Arthropoda</taxon>
        <taxon>Hexapoda</taxon>
        <taxon>Insecta</taxon>
        <taxon>Pterygota</taxon>
        <taxon>Neoptera</taxon>
        <taxon>Endopterygota</taxon>
        <taxon>Lepidoptera</taxon>
        <taxon>Glossata</taxon>
        <taxon>Ditrysia</taxon>
        <taxon>Papilionoidea</taxon>
        <taxon>Nymphalidae</taxon>
        <taxon>Nymphalinae</taxon>
        <taxon>Euphydryas</taxon>
    </lineage>
</organism>
<gene>
    <name evidence="2" type="ORF">EEDITHA_LOCUS12164</name>
</gene>
<feature type="domain" description="PiggyBac transposable element-derived protein" evidence="1">
    <location>
        <begin position="176"/>
        <end position="292"/>
    </location>
</feature>
<keyword evidence="3" id="KW-1185">Reference proteome</keyword>
<dbReference type="InterPro" id="IPR052638">
    <property type="entry name" value="PiggyBac_TE-derived"/>
</dbReference>
<proteinExistence type="predicted"/>
<dbReference type="Pfam" id="PF03564">
    <property type="entry name" value="DUF1759"/>
    <property type="match status" value="1"/>
</dbReference>
<dbReference type="InterPro" id="IPR005312">
    <property type="entry name" value="DUF1759"/>
</dbReference>
<evidence type="ECO:0000259" key="1">
    <source>
        <dbReference type="Pfam" id="PF13843"/>
    </source>
</evidence>
<dbReference type="Proteomes" id="UP001153954">
    <property type="component" value="Unassembled WGS sequence"/>
</dbReference>
<evidence type="ECO:0000313" key="2">
    <source>
        <dbReference type="EMBL" id="CAH2096877.1"/>
    </source>
</evidence>
<sequence>MSRSQKINTDVLMTIKLIESRMQAYFSRLQSIYDASNNISTSQLKDKFLRSAYNVDQLRTDYLKSIDELNLLKMQNDPEFSPDYNTFNAFEEIYCIVKSVVQQLQGQNTPIPTEKSRLNLPPINLKTFDGNLKNWPSFFECFNNAVHNNTNLSNSDKVFYLSGILEDSALTAISDEDVGVDVVSKAMSRNRFREIKRNLHLVNNNDFSNTTDKMFKLRKLSDILMKKFNQWQVFHENLSIDESMVKYYGHHSAKLFIRGKPVRFGFKNWVVASSSGYCYCFDIYCGKAATPTTAPLSTIWKQIL</sequence>
<dbReference type="InterPro" id="IPR029526">
    <property type="entry name" value="PGBD"/>
</dbReference>
<dbReference type="EMBL" id="CAKOGL010000017">
    <property type="protein sequence ID" value="CAH2096877.1"/>
    <property type="molecule type" value="Genomic_DNA"/>
</dbReference>
<evidence type="ECO:0000313" key="3">
    <source>
        <dbReference type="Proteomes" id="UP001153954"/>
    </source>
</evidence>
<accession>A0AAU9UGE3</accession>